<proteinExistence type="inferred from homology"/>
<keyword evidence="6 9" id="KW-0812">Transmembrane</keyword>
<dbReference type="PANTHER" id="PTHR30386:SF17">
    <property type="entry name" value="ALKALINE PROTEASE SECRETION PROTEIN APRE"/>
    <property type="match status" value="1"/>
</dbReference>
<gene>
    <name evidence="13" type="ORF">AC244_06040</name>
</gene>
<dbReference type="GO" id="GO:0005886">
    <property type="term" value="C:plasma membrane"/>
    <property type="evidence" value="ECO:0007669"/>
    <property type="project" value="UniProtKB-SubCell"/>
</dbReference>
<keyword evidence="7 9" id="KW-1133">Transmembrane helix</keyword>
<evidence type="ECO:0000256" key="4">
    <source>
        <dbReference type="ARBA" id="ARBA00022475"/>
    </source>
</evidence>
<dbReference type="InterPro" id="IPR050739">
    <property type="entry name" value="MFP"/>
</dbReference>
<dbReference type="Proteomes" id="UP000037425">
    <property type="component" value="Unassembled WGS sequence"/>
</dbReference>
<feature type="domain" description="AprE-like long alpha-helical hairpin" evidence="11">
    <location>
        <begin position="123"/>
        <end position="312"/>
    </location>
</feature>
<dbReference type="InterPro" id="IPR010129">
    <property type="entry name" value="T1SS_HlyD"/>
</dbReference>
<evidence type="ECO:0000313" key="14">
    <source>
        <dbReference type="Proteomes" id="UP000037425"/>
    </source>
</evidence>
<dbReference type="EMBL" id="LGAP01000002">
    <property type="protein sequence ID" value="KOF20966.1"/>
    <property type="molecule type" value="Genomic_DNA"/>
</dbReference>
<dbReference type="PATRIC" id="fig|106592.7.peg.2849"/>
<feature type="domain" description="AprE-like beta-barrel" evidence="12">
    <location>
        <begin position="354"/>
        <end position="441"/>
    </location>
</feature>
<dbReference type="Pfam" id="PF26002">
    <property type="entry name" value="Beta-barrel_AprE"/>
    <property type="match status" value="1"/>
</dbReference>
<dbReference type="OrthoDB" id="9810980at2"/>
<name>A0A0L8C241_ENSAD</name>
<dbReference type="SUPFAM" id="SSF111369">
    <property type="entry name" value="HlyD-like secretion proteins"/>
    <property type="match status" value="1"/>
</dbReference>
<keyword evidence="5 9" id="KW-0997">Cell inner membrane</keyword>
<evidence type="ECO:0000259" key="11">
    <source>
        <dbReference type="Pfam" id="PF25994"/>
    </source>
</evidence>
<keyword evidence="3 9" id="KW-0813">Transport</keyword>
<keyword evidence="4 9" id="KW-1003">Cell membrane</keyword>
<evidence type="ECO:0000256" key="1">
    <source>
        <dbReference type="ARBA" id="ARBA00004377"/>
    </source>
</evidence>
<keyword evidence="8 9" id="KW-0472">Membrane</keyword>
<accession>A0A0L8C241</accession>
<feature type="region of interest" description="Disordered" evidence="10">
    <location>
        <begin position="1"/>
        <end position="37"/>
    </location>
</feature>
<dbReference type="InterPro" id="IPR058781">
    <property type="entry name" value="HH_AprE-like"/>
</dbReference>
<dbReference type="RefSeq" id="WP_053247902.1">
    <property type="nucleotide sequence ID" value="NZ_LGAP01000002.1"/>
</dbReference>
<evidence type="ECO:0000256" key="6">
    <source>
        <dbReference type="ARBA" id="ARBA00022692"/>
    </source>
</evidence>
<dbReference type="NCBIfam" id="TIGR01843">
    <property type="entry name" value="type_I_hlyD"/>
    <property type="match status" value="1"/>
</dbReference>
<dbReference type="AlphaFoldDB" id="A0A0L8C241"/>
<evidence type="ECO:0000313" key="13">
    <source>
        <dbReference type="EMBL" id="KOF20966.1"/>
    </source>
</evidence>
<sequence>MTEKPMLPLRVQPSEVDVKPPVNVTSQPAPTAADADDAHAERALRRLMVAGLATIIVSFGGFFTWAVSTELSSATVANGSVIVDSKRKTISHFEGGVMGRLLVQEGEQVTVGQPLILLEDTRARSNLNALNSRRIGLIARLARLKAEQDGAAAIAFPKKFGEAGEIAVDEAIKAENVFFDKRREAKAGRVDVQTKTIEEYGEQTKSLLIQLEATDRQIALITEQRTAIATLVEKGFVQRAKLIEVDTRLSELARARGELAGDKAQAEKARAGAQLALIGIESEFQSTIAGEITTARIDLTDVEEQIIAAKDVLRRMEIRSPQAGVVSNIWLRTPGSAVTPGQPLLEIVPEDEPLVVEVRVNPRDIDSISVGSATQIRLTAYNQRSRLPFNGAVTYVAADQSVDEKSGVSYFTARAKIDAASLAADPDVRLYPGMPAEVLIVHKARRAIDYLVSPLTESFNRAFRED</sequence>
<dbReference type="GO" id="GO:0015031">
    <property type="term" value="P:protein transport"/>
    <property type="evidence" value="ECO:0007669"/>
    <property type="project" value="InterPro"/>
</dbReference>
<evidence type="ECO:0000256" key="5">
    <source>
        <dbReference type="ARBA" id="ARBA00022519"/>
    </source>
</evidence>
<dbReference type="Gene3D" id="2.40.50.100">
    <property type="match status" value="1"/>
</dbReference>
<comment type="subcellular location">
    <subcellularLocation>
        <location evidence="1 9">Cell inner membrane</location>
        <topology evidence="1 9">Single-pass membrane protein</topology>
    </subcellularLocation>
</comment>
<reference evidence="14" key="1">
    <citation type="submission" date="2015-07" db="EMBL/GenBank/DDBJ databases">
        <title>Whole genome sequence of an Ensifer adhaerens strain isolated from a cave pool in the Wind Cave National Park.</title>
        <authorList>
            <person name="Eng W.W.H."/>
            <person name="Gan H.M."/>
            <person name="Barton H.A."/>
            <person name="Savka M.A."/>
        </authorList>
    </citation>
    <scope>NUCLEOTIDE SEQUENCE [LARGE SCALE GENOMIC DNA]</scope>
    <source>
        <strain evidence="14">SD006</strain>
    </source>
</reference>
<evidence type="ECO:0000259" key="12">
    <source>
        <dbReference type="Pfam" id="PF26002"/>
    </source>
</evidence>
<dbReference type="InterPro" id="IPR058982">
    <property type="entry name" value="Beta-barrel_AprE"/>
</dbReference>
<dbReference type="Pfam" id="PF25994">
    <property type="entry name" value="HH_AprE"/>
    <property type="match status" value="1"/>
</dbReference>
<feature type="transmembrane region" description="Helical" evidence="9">
    <location>
        <begin position="47"/>
        <end position="67"/>
    </location>
</feature>
<evidence type="ECO:0000256" key="10">
    <source>
        <dbReference type="SAM" id="MobiDB-lite"/>
    </source>
</evidence>
<dbReference type="PANTHER" id="PTHR30386">
    <property type="entry name" value="MEMBRANE FUSION SUBUNIT OF EMRAB-TOLC MULTIDRUG EFFLUX PUMP"/>
    <property type="match status" value="1"/>
</dbReference>
<protein>
    <recommendedName>
        <fullName evidence="9">Membrane fusion protein (MFP) family protein</fullName>
    </recommendedName>
</protein>
<evidence type="ECO:0000256" key="8">
    <source>
        <dbReference type="ARBA" id="ARBA00023136"/>
    </source>
</evidence>
<evidence type="ECO:0000256" key="3">
    <source>
        <dbReference type="ARBA" id="ARBA00022448"/>
    </source>
</evidence>
<evidence type="ECO:0000256" key="9">
    <source>
        <dbReference type="RuleBase" id="RU365093"/>
    </source>
</evidence>
<comment type="similarity">
    <text evidence="2 9">Belongs to the membrane fusion protein (MFP) (TC 8.A.1) family.</text>
</comment>
<evidence type="ECO:0000256" key="7">
    <source>
        <dbReference type="ARBA" id="ARBA00022989"/>
    </source>
</evidence>
<evidence type="ECO:0000256" key="2">
    <source>
        <dbReference type="ARBA" id="ARBA00009477"/>
    </source>
</evidence>
<organism evidence="13 14">
    <name type="scientific">Ensifer adhaerens</name>
    <name type="common">Sinorhizobium morelense</name>
    <dbReference type="NCBI Taxonomy" id="106592"/>
    <lineage>
        <taxon>Bacteria</taxon>
        <taxon>Pseudomonadati</taxon>
        <taxon>Pseudomonadota</taxon>
        <taxon>Alphaproteobacteria</taxon>
        <taxon>Hyphomicrobiales</taxon>
        <taxon>Rhizobiaceae</taxon>
        <taxon>Sinorhizobium/Ensifer group</taxon>
        <taxon>Ensifer</taxon>
    </lineage>
</organism>
<dbReference type="PRINTS" id="PR01490">
    <property type="entry name" value="RTXTOXIND"/>
</dbReference>
<comment type="caution">
    <text evidence="13">The sequence shown here is derived from an EMBL/GenBank/DDBJ whole genome shotgun (WGS) entry which is preliminary data.</text>
</comment>
<dbReference type="Gene3D" id="2.40.30.170">
    <property type="match status" value="1"/>
</dbReference>